<dbReference type="EMBL" id="JAPDNT010000017">
    <property type="protein sequence ID" value="MCW3476274.1"/>
    <property type="molecule type" value="Genomic_DNA"/>
</dbReference>
<dbReference type="InterPro" id="IPR010982">
    <property type="entry name" value="Lambda_DNA-bd_dom_sf"/>
</dbReference>
<keyword evidence="3" id="KW-1185">Reference proteome</keyword>
<evidence type="ECO:0000313" key="2">
    <source>
        <dbReference type="EMBL" id="MCW3476274.1"/>
    </source>
</evidence>
<sequence length="111" mass="12331">MDGVGNRLRARGRELGLSDVEVARRLGFSQSRYANYINDEREPDLATFVRICRLLETNPDEILGYDDPPPPAAEEDRLRQRIAAASRAMDLETLRTAAIVMDALCAARSPG</sequence>
<evidence type="ECO:0000259" key="1">
    <source>
        <dbReference type="PROSITE" id="PS50943"/>
    </source>
</evidence>
<reference evidence="2" key="2">
    <citation type="submission" date="2022-10" db="EMBL/GenBank/DDBJ databases">
        <authorList>
            <person name="Trinh H.N."/>
        </authorList>
    </citation>
    <scope>NUCLEOTIDE SEQUENCE</scope>
    <source>
        <strain evidence="2">RN2-1</strain>
    </source>
</reference>
<dbReference type="SUPFAM" id="SSF47413">
    <property type="entry name" value="lambda repressor-like DNA-binding domains"/>
    <property type="match status" value="1"/>
</dbReference>
<accession>A0AA41YMK5</accession>
<protein>
    <submittedName>
        <fullName evidence="2">Helix-turn-helix domain-containing protein</fullName>
    </submittedName>
</protein>
<evidence type="ECO:0000313" key="3">
    <source>
        <dbReference type="Proteomes" id="UP001165679"/>
    </source>
</evidence>
<reference evidence="2" key="1">
    <citation type="submission" date="2022-09" db="EMBL/GenBank/DDBJ databases">
        <title>Rhodovastum sp. nov. RN2-1 isolated from soil in Seongnam, South Korea.</title>
        <authorList>
            <person name="Le N.T."/>
        </authorList>
    </citation>
    <scope>NUCLEOTIDE SEQUENCE</scope>
    <source>
        <strain evidence="2">RN2-1</strain>
    </source>
</reference>
<dbReference type="Gene3D" id="1.10.260.40">
    <property type="entry name" value="lambda repressor-like DNA-binding domains"/>
    <property type="match status" value="1"/>
</dbReference>
<dbReference type="Proteomes" id="UP001165679">
    <property type="component" value="Unassembled WGS sequence"/>
</dbReference>
<dbReference type="SMART" id="SM00530">
    <property type="entry name" value="HTH_XRE"/>
    <property type="match status" value="1"/>
</dbReference>
<organism evidence="2 3">
    <name type="scientific">Limobrevibacterium gyesilva</name>
    <dbReference type="NCBI Taxonomy" id="2991712"/>
    <lineage>
        <taxon>Bacteria</taxon>
        <taxon>Pseudomonadati</taxon>
        <taxon>Pseudomonadota</taxon>
        <taxon>Alphaproteobacteria</taxon>
        <taxon>Acetobacterales</taxon>
        <taxon>Acetobacteraceae</taxon>
        <taxon>Limobrevibacterium</taxon>
    </lineage>
</organism>
<dbReference type="CDD" id="cd00093">
    <property type="entry name" value="HTH_XRE"/>
    <property type="match status" value="1"/>
</dbReference>
<dbReference type="Pfam" id="PF01381">
    <property type="entry name" value="HTH_3"/>
    <property type="match status" value="1"/>
</dbReference>
<dbReference type="RefSeq" id="WP_264715041.1">
    <property type="nucleotide sequence ID" value="NZ_JAPDNT010000017.1"/>
</dbReference>
<gene>
    <name evidence="2" type="ORF">OL599_17000</name>
</gene>
<name>A0AA41YMK5_9PROT</name>
<feature type="domain" description="HTH cro/C1-type" evidence="1">
    <location>
        <begin position="8"/>
        <end position="62"/>
    </location>
</feature>
<dbReference type="AlphaFoldDB" id="A0AA41YMK5"/>
<dbReference type="InterPro" id="IPR001387">
    <property type="entry name" value="Cro/C1-type_HTH"/>
</dbReference>
<dbReference type="PROSITE" id="PS50943">
    <property type="entry name" value="HTH_CROC1"/>
    <property type="match status" value="1"/>
</dbReference>
<comment type="caution">
    <text evidence="2">The sequence shown here is derived from an EMBL/GenBank/DDBJ whole genome shotgun (WGS) entry which is preliminary data.</text>
</comment>
<proteinExistence type="predicted"/>
<dbReference type="GO" id="GO:0003677">
    <property type="term" value="F:DNA binding"/>
    <property type="evidence" value="ECO:0007669"/>
    <property type="project" value="InterPro"/>
</dbReference>